<dbReference type="EMBL" id="CP017768">
    <property type="protein sequence ID" value="AUB59264.1"/>
    <property type="molecule type" value="Genomic_DNA"/>
</dbReference>
<dbReference type="GeneID" id="35123995"/>
<reference evidence="2 4" key="1">
    <citation type="submission" date="2016-10" db="EMBL/GenBank/DDBJ databases">
        <title>Comparative genomics between deep and shallow subseafloor isolates.</title>
        <authorList>
            <person name="Ishii S."/>
            <person name="Miller J.R."/>
            <person name="Sutton G."/>
            <person name="Suzuki S."/>
            <person name="Methe B."/>
            <person name="Inagaki F."/>
            <person name="Imachi H."/>
        </authorList>
    </citation>
    <scope>NUCLEOTIDE SEQUENCE [LARGE SCALE GENOMIC DNA]</scope>
    <source>
        <strain evidence="2 4">A8p</strain>
    </source>
</reference>
<evidence type="ECO:0000313" key="3">
    <source>
        <dbReference type="EMBL" id="NMO08820.1"/>
    </source>
</evidence>
<dbReference type="NCBIfam" id="NF033432">
    <property type="entry name" value="ThioGly_TfuA_rel"/>
    <property type="match status" value="1"/>
</dbReference>
<dbReference type="EMBL" id="JABBYL010000011">
    <property type="protein sequence ID" value="NMO08820.1"/>
    <property type="molecule type" value="Genomic_DNA"/>
</dbReference>
<dbReference type="Proteomes" id="UP000232631">
    <property type="component" value="Chromosome"/>
</dbReference>
<proteinExistence type="predicted"/>
<dbReference type="InterPro" id="IPR012924">
    <property type="entry name" value="TfuA_core"/>
</dbReference>
<dbReference type="Proteomes" id="UP000591058">
    <property type="component" value="Unassembled WGS sequence"/>
</dbReference>
<organism evidence="2 4">
    <name type="scientific">Methanobacterium subterraneum</name>
    <dbReference type="NCBI Taxonomy" id="59277"/>
    <lineage>
        <taxon>Archaea</taxon>
        <taxon>Methanobacteriati</taxon>
        <taxon>Methanobacteriota</taxon>
        <taxon>Methanomada group</taxon>
        <taxon>Methanobacteria</taxon>
        <taxon>Methanobacteriales</taxon>
        <taxon>Methanobacteriaceae</taxon>
        <taxon>Methanobacterium</taxon>
    </lineage>
</organism>
<protein>
    <submittedName>
        <fullName evidence="2">TfuA domain protein core</fullName>
    </submittedName>
    <submittedName>
        <fullName evidence="3">TfuA-related McrA-glycine thioamidation protein</fullName>
    </submittedName>
</protein>
<dbReference type="AlphaFoldDB" id="A0A2H4VMF1"/>
<reference evidence="3 5" key="2">
    <citation type="submission" date="2020-04" db="EMBL/GenBank/DDBJ databases">
        <title>Draft genome of Methanobacterium subterraneum isolated from animal feces.</title>
        <authorList>
            <person name="Ouboter H.T."/>
            <person name="Berger S."/>
            <person name="Gungor E."/>
            <person name="Jetten M.S.M."/>
            <person name="Welte C.U."/>
        </authorList>
    </citation>
    <scope>NUCLEOTIDE SEQUENCE [LARGE SCALE GENOMIC DNA]</scope>
    <source>
        <strain evidence="3">HO_2020</strain>
    </source>
</reference>
<evidence type="ECO:0000313" key="4">
    <source>
        <dbReference type="Proteomes" id="UP000232631"/>
    </source>
</evidence>
<accession>A0A2H4VMF1</accession>
<dbReference type="KEGG" id="msub:BK009_00340"/>
<feature type="domain" description="TfuA-like core" evidence="1">
    <location>
        <begin position="51"/>
        <end position="168"/>
    </location>
</feature>
<gene>
    <name evidence="2" type="ORF">BK009_00340</name>
    <name evidence="3" type="ORF">HG719_03070</name>
</gene>
<evidence type="ECO:0000259" key="1">
    <source>
        <dbReference type="Pfam" id="PF07812"/>
    </source>
</evidence>
<sequence>MDKKRIVVFIGPSLSLNQARKILDAEYHPPVARDDVAILLNDPPDIIGIIDGVFHQQPAVSHREILHALEAGVIIVGGSSMGALRSAELDYAGMIGIGKVYQNYRDGVIESDDDVAIVFNPETHELLSEALVSMNHNFQMAEKDGIITSSDVKNLYETAKKIYYPQRTYTRVLKDSKLDKEKKKTLNSYLDNKGIDIKEEDAKKVLEYIKELI</sequence>
<name>A0A2H4VMF1_9EURY</name>
<keyword evidence="4" id="KW-1185">Reference proteome</keyword>
<dbReference type="RefSeq" id="WP_100907534.1">
    <property type="nucleotide sequence ID" value="NZ_CP017768.1"/>
</dbReference>
<dbReference type="Pfam" id="PF07812">
    <property type="entry name" value="TfuA"/>
    <property type="match status" value="1"/>
</dbReference>
<evidence type="ECO:0000313" key="5">
    <source>
        <dbReference type="Proteomes" id="UP000591058"/>
    </source>
</evidence>
<evidence type="ECO:0000313" key="2">
    <source>
        <dbReference type="EMBL" id="AUB59264.1"/>
    </source>
</evidence>